<reference evidence="1" key="1">
    <citation type="submission" date="2022-12" db="EMBL/GenBank/DDBJ databases">
        <title>Genome Sequence of Lasiodiplodia mahajangana.</title>
        <authorList>
            <person name="Buettner E."/>
        </authorList>
    </citation>
    <scope>NUCLEOTIDE SEQUENCE</scope>
    <source>
        <strain evidence="1">VT137</strain>
    </source>
</reference>
<protein>
    <submittedName>
        <fullName evidence="1">Uncharacterized protein</fullName>
    </submittedName>
</protein>
<accession>A0ACC2J7Y6</accession>
<evidence type="ECO:0000313" key="2">
    <source>
        <dbReference type="Proteomes" id="UP001153332"/>
    </source>
</evidence>
<dbReference type="Proteomes" id="UP001153332">
    <property type="component" value="Unassembled WGS sequence"/>
</dbReference>
<name>A0ACC2J7Y6_9PEZI</name>
<dbReference type="EMBL" id="JAPUUL010003318">
    <property type="protein sequence ID" value="KAJ8123566.1"/>
    <property type="molecule type" value="Genomic_DNA"/>
</dbReference>
<keyword evidence="2" id="KW-1185">Reference proteome</keyword>
<organism evidence="1 2">
    <name type="scientific">Lasiodiplodia mahajangana</name>
    <dbReference type="NCBI Taxonomy" id="1108764"/>
    <lineage>
        <taxon>Eukaryota</taxon>
        <taxon>Fungi</taxon>
        <taxon>Dikarya</taxon>
        <taxon>Ascomycota</taxon>
        <taxon>Pezizomycotina</taxon>
        <taxon>Dothideomycetes</taxon>
        <taxon>Dothideomycetes incertae sedis</taxon>
        <taxon>Botryosphaeriales</taxon>
        <taxon>Botryosphaeriaceae</taxon>
        <taxon>Lasiodiplodia</taxon>
    </lineage>
</organism>
<evidence type="ECO:0000313" key="1">
    <source>
        <dbReference type="EMBL" id="KAJ8123566.1"/>
    </source>
</evidence>
<proteinExistence type="predicted"/>
<sequence length="265" mass="29532">MPTRHIPGSMALPVVPAHSGDKRRGMLSGGATPLAAETPYVWMGHISRHRRPRFNINGHPYSSCLAINVESRFFATQPDVAHSRLDGRSRDLRPGATRESRKRWHLTYDRDLRVNEQTSGPGPILKAIRQLITHVKGENIKTKLERMMPRYRRDVSLNTAIIDGILRPHIQSRFGSEAAGTNRKTVIDLALGQLGPESRVDAGNKPSPPSPEFVDTVISQLKLFIFAGHDTTSQAMYDISLCPGFSLRAHFQTLLPLPNCPEVDH</sequence>
<gene>
    <name evidence="1" type="ORF">O1611_g9556</name>
</gene>
<comment type="caution">
    <text evidence="1">The sequence shown here is derived from an EMBL/GenBank/DDBJ whole genome shotgun (WGS) entry which is preliminary data.</text>
</comment>